<evidence type="ECO:0000313" key="3">
    <source>
        <dbReference type="Proteomes" id="UP001497457"/>
    </source>
</evidence>
<sequence length="145" mass="15690">MTMKPASPPAPHIALDVIKSSGAGTEPKKPPPARARRWTWTRIVRYVSLYYLVNVIGNGITIEGFRRLVAAGDTDLAARTRAIGVIAAGNLLRMVAAGAATVLLDTRLWEQVVVVEFVLETLAVALYVHFTMDAFGCSCPCPHQC</sequence>
<gene>
    <name evidence="2" type="ORF">URODEC1_LOCUS68928</name>
</gene>
<name>A0ABC9BV90_9POAL</name>
<keyword evidence="1" id="KW-0812">Transmembrane</keyword>
<evidence type="ECO:0000313" key="2">
    <source>
        <dbReference type="EMBL" id="CAL5008285.1"/>
    </source>
</evidence>
<keyword evidence="3" id="KW-1185">Reference proteome</keyword>
<keyword evidence="1" id="KW-0472">Membrane</keyword>
<organism evidence="2 3">
    <name type="scientific">Urochloa decumbens</name>
    <dbReference type="NCBI Taxonomy" id="240449"/>
    <lineage>
        <taxon>Eukaryota</taxon>
        <taxon>Viridiplantae</taxon>
        <taxon>Streptophyta</taxon>
        <taxon>Embryophyta</taxon>
        <taxon>Tracheophyta</taxon>
        <taxon>Spermatophyta</taxon>
        <taxon>Magnoliopsida</taxon>
        <taxon>Liliopsida</taxon>
        <taxon>Poales</taxon>
        <taxon>Poaceae</taxon>
        <taxon>PACMAD clade</taxon>
        <taxon>Panicoideae</taxon>
        <taxon>Panicodae</taxon>
        <taxon>Paniceae</taxon>
        <taxon>Melinidinae</taxon>
        <taxon>Urochloa</taxon>
    </lineage>
</organism>
<protein>
    <submittedName>
        <fullName evidence="2">Uncharacterized protein</fullName>
    </submittedName>
</protein>
<reference evidence="3" key="1">
    <citation type="submission" date="2024-06" db="EMBL/GenBank/DDBJ databases">
        <authorList>
            <person name="Ryan C."/>
        </authorList>
    </citation>
    <scope>NUCLEOTIDE SEQUENCE [LARGE SCALE GENOMIC DNA]</scope>
</reference>
<accession>A0ABC9BV90</accession>
<proteinExistence type="predicted"/>
<dbReference type="EMBL" id="OZ075137">
    <property type="protein sequence ID" value="CAL5008285.1"/>
    <property type="molecule type" value="Genomic_DNA"/>
</dbReference>
<dbReference type="AlphaFoldDB" id="A0ABC9BV90"/>
<keyword evidence="1" id="KW-1133">Transmembrane helix</keyword>
<reference evidence="2 3" key="2">
    <citation type="submission" date="2024-10" db="EMBL/GenBank/DDBJ databases">
        <authorList>
            <person name="Ryan C."/>
        </authorList>
    </citation>
    <scope>NUCLEOTIDE SEQUENCE [LARGE SCALE GENOMIC DNA]</scope>
</reference>
<evidence type="ECO:0000256" key="1">
    <source>
        <dbReference type="SAM" id="Phobius"/>
    </source>
</evidence>
<feature type="transmembrane region" description="Helical" evidence="1">
    <location>
        <begin position="43"/>
        <end position="62"/>
    </location>
</feature>
<feature type="transmembrane region" description="Helical" evidence="1">
    <location>
        <begin position="82"/>
        <end position="104"/>
    </location>
</feature>
<dbReference type="Proteomes" id="UP001497457">
    <property type="component" value="Chromosome 27b"/>
</dbReference>